<evidence type="ECO:0000313" key="8">
    <source>
        <dbReference type="EMBL" id="PAP77124.1"/>
    </source>
</evidence>
<dbReference type="PROSITE" id="PS50283">
    <property type="entry name" value="NA_SOLUT_SYMP_3"/>
    <property type="match status" value="1"/>
</dbReference>
<dbReference type="AlphaFoldDB" id="A0A271J246"/>
<feature type="transmembrane region" description="Helical" evidence="7">
    <location>
        <begin position="421"/>
        <end position="440"/>
    </location>
</feature>
<feature type="transmembrane region" description="Helical" evidence="7">
    <location>
        <begin position="158"/>
        <end position="177"/>
    </location>
</feature>
<reference evidence="8 9" key="1">
    <citation type="submission" date="2016-11" db="EMBL/GenBank/DDBJ databases">
        <title>Study of marine rhodopsin-containing bacteria.</title>
        <authorList>
            <person name="Yoshizawa S."/>
            <person name="Kumagai Y."/>
            <person name="Kogure K."/>
        </authorList>
    </citation>
    <scope>NUCLEOTIDE SEQUENCE [LARGE SCALE GENOMIC DNA]</scope>
    <source>
        <strain evidence="8 9">SAORIC-28</strain>
    </source>
</reference>
<keyword evidence="9" id="KW-1185">Reference proteome</keyword>
<dbReference type="PANTHER" id="PTHR11819:SF195">
    <property type="entry name" value="SODIUM_GLUCOSE COTRANSPORTER 4"/>
    <property type="match status" value="1"/>
</dbReference>
<dbReference type="GO" id="GO:0005412">
    <property type="term" value="F:D-glucose:sodium symporter activity"/>
    <property type="evidence" value="ECO:0007669"/>
    <property type="project" value="TreeGrafter"/>
</dbReference>
<dbReference type="RefSeq" id="WP_095510790.1">
    <property type="nucleotide sequence ID" value="NZ_MQWD01000001.1"/>
</dbReference>
<feature type="transmembrane region" description="Helical" evidence="7">
    <location>
        <begin position="122"/>
        <end position="152"/>
    </location>
</feature>
<dbReference type="EMBL" id="MQWD01000001">
    <property type="protein sequence ID" value="PAP77124.1"/>
    <property type="molecule type" value="Genomic_DNA"/>
</dbReference>
<gene>
    <name evidence="8" type="ORF">BSZ37_12150</name>
</gene>
<evidence type="ECO:0000256" key="3">
    <source>
        <dbReference type="ARBA" id="ARBA00022692"/>
    </source>
</evidence>
<keyword evidence="4 7" id="KW-1133">Transmembrane helix</keyword>
<feature type="transmembrane region" description="Helical" evidence="7">
    <location>
        <begin position="6"/>
        <end position="28"/>
    </location>
</feature>
<proteinExistence type="inferred from homology"/>
<protein>
    <recommendedName>
        <fullName evidence="10">Sodium transporter</fullName>
    </recommendedName>
</protein>
<feature type="transmembrane region" description="Helical" evidence="7">
    <location>
        <begin position="361"/>
        <end position="381"/>
    </location>
</feature>
<dbReference type="InterPro" id="IPR038377">
    <property type="entry name" value="Na/Glc_symporter_sf"/>
</dbReference>
<feature type="transmembrane region" description="Helical" evidence="7">
    <location>
        <begin position="446"/>
        <end position="467"/>
    </location>
</feature>
<dbReference type="NCBIfam" id="TIGR00813">
    <property type="entry name" value="sss"/>
    <property type="match status" value="1"/>
</dbReference>
<dbReference type="Proteomes" id="UP000216339">
    <property type="component" value="Unassembled WGS sequence"/>
</dbReference>
<feature type="transmembrane region" description="Helical" evidence="7">
    <location>
        <begin position="229"/>
        <end position="249"/>
    </location>
</feature>
<dbReference type="Pfam" id="PF00474">
    <property type="entry name" value="SSF"/>
    <property type="match status" value="1"/>
</dbReference>
<keyword evidence="3 7" id="KW-0812">Transmembrane</keyword>
<comment type="subcellular location">
    <subcellularLocation>
        <location evidence="1">Membrane</location>
        <topology evidence="1">Multi-pass membrane protein</topology>
    </subcellularLocation>
</comment>
<feature type="transmembrane region" description="Helical" evidence="7">
    <location>
        <begin position="270"/>
        <end position="292"/>
    </location>
</feature>
<evidence type="ECO:0000256" key="5">
    <source>
        <dbReference type="ARBA" id="ARBA00023136"/>
    </source>
</evidence>
<evidence type="ECO:0000256" key="4">
    <source>
        <dbReference type="ARBA" id="ARBA00022989"/>
    </source>
</evidence>
<sequence length="518" mass="54622">MPPIRLATADVLVMAAYLVGILLLGLWAARRQSTEEDYFLAGRSLGWPLIGASLFASNISSSSFIGLTGDAYRSGISVFNYEWSAVVALLVFVVVFLPLYLRARVFTLPEYLEQRFDGRIRLVVSGLAVVMSVFLESAGALYGAALVVQLLFPDVPMWAAIVGVGAVTGLYTAVGGLKAVVYTDAAQAVVLLAGATAVAAMVMGQTTWAEVVAATPEASRHLIQPLDDPALPWLGLVTGIPLLGIYYWCANQYVVQRALGARTLDEGRRGALFAGALKLPILFVIVLPGLYARALYPDLARPDLAFPTLLVDVLPVGVRGAVLVALLAALMSSLDSTLNAAATLVTMDFARRLRPDISGRALVRIGRVTTVLVLGLGMLWAPQIGRFPSLWQYLQTVLAYATPPIAACFLFGALWRRATSAGAAAGLGVGLVLALSLLAVPVELHFLYVAALVFCGSAVALVATSLATRPPPPEAVAAVWTPALARPDAAGGGSWRTDYRAYALALVAATAALVGAFW</sequence>
<dbReference type="GO" id="GO:0005886">
    <property type="term" value="C:plasma membrane"/>
    <property type="evidence" value="ECO:0007669"/>
    <property type="project" value="TreeGrafter"/>
</dbReference>
<keyword evidence="5 7" id="KW-0472">Membrane</keyword>
<accession>A0A271J246</accession>
<feature type="transmembrane region" description="Helical" evidence="7">
    <location>
        <begin position="304"/>
        <end position="330"/>
    </location>
</feature>
<dbReference type="InterPro" id="IPR001734">
    <property type="entry name" value="Na/solute_symporter"/>
</dbReference>
<evidence type="ECO:0000256" key="6">
    <source>
        <dbReference type="RuleBase" id="RU362091"/>
    </source>
</evidence>
<comment type="caution">
    <text evidence="8">The sequence shown here is derived from an EMBL/GenBank/DDBJ whole genome shotgun (WGS) entry which is preliminary data.</text>
</comment>
<feature type="transmembrane region" description="Helical" evidence="7">
    <location>
        <begin position="49"/>
        <end position="69"/>
    </location>
</feature>
<organism evidence="8 9">
    <name type="scientific">Rubrivirga marina</name>
    <dbReference type="NCBI Taxonomy" id="1196024"/>
    <lineage>
        <taxon>Bacteria</taxon>
        <taxon>Pseudomonadati</taxon>
        <taxon>Rhodothermota</taxon>
        <taxon>Rhodothermia</taxon>
        <taxon>Rhodothermales</taxon>
        <taxon>Rubricoccaceae</taxon>
        <taxon>Rubrivirga</taxon>
    </lineage>
</organism>
<evidence type="ECO:0000256" key="7">
    <source>
        <dbReference type="SAM" id="Phobius"/>
    </source>
</evidence>
<feature type="transmembrane region" description="Helical" evidence="7">
    <location>
        <begin position="81"/>
        <end position="101"/>
    </location>
</feature>
<evidence type="ECO:0000313" key="9">
    <source>
        <dbReference type="Proteomes" id="UP000216339"/>
    </source>
</evidence>
<comment type="similarity">
    <text evidence="2 6">Belongs to the sodium:solute symporter (SSF) (TC 2.A.21) family.</text>
</comment>
<dbReference type="PANTHER" id="PTHR11819">
    <property type="entry name" value="SOLUTE CARRIER FAMILY 5"/>
    <property type="match status" value="1"/>
</dbReference>
<name>A0A271J246_9BACT</name>
<evidence type="ECO:0000256" key="1">
    <source>
        <dbReference type="ARBA" id="ARBA00004141"/>
    </source>
</evidence>
<feature type="transmembrane region" description="Helical" evidence="7">
    <location>
        <begin position="189"/>
        <end position="209"/>
    </location>
</feature>
<dbReference type="OrthoDB" id="9814523at2"/>
<dbReference type="Gene3D" id="1.20.1730.10">
    <property type="entry name" value="Sodium/glucose cotransporter"/>
    <property type="match status" value="1"/>
</dbReference>
<evidence type="ECO:0000256" key="2">
    <source>
        <dbReference type="ARBA" id="ARBA00006434"/>
    </source>
</evidence>
<evidence type="ECO:0008006" key="10">
    <source>
        <dbReference type="Google" id="ProtNLM"/>
    </source>
</evidence>
<feature type="transmembrane region" description="Helical" evidence="7">
    <location>
        <begin position="393"/>
        <end position="414"/>
    </location>
</feature>